<name>A0A7W4UWG6_LEIAQ</name>
<proteinExistence type="predicted"/>
<protein>
    <submittedName>
        <fullName evidence="1">Uncharacterized protein</fullName>
    </submittedName>
</protein>
<dbReference type="Proteomes" id="UP000538196">
    <property type="component" value="Unassembled WGS sequence"/>
</dbReference>
<comment type="caution">
    <text evidence="1">The sequence shown here is derived from an EMBL/GenBank/DDBJ whole genome shotgun (WGS) entry which is preliminary data.</text>
</comment>
<dbReference type="EMBL" id="JACHVP010000002">
    <property type="protein sequence ID" value="MBB2967485.1"/>
    <property type="molecule type" value="Genomic_DNA"/>
</dbReference>
<dbReference type="RefSeq" id="WP_183428515.1">
    <property type="nucleotide sequence ID" value="NZ_JACHVP010000002.1"/>
</dbReference>
<dbReference type="AlphaFoldDB" id="A0A7W4UWG6"/>
<reference evidence="1 2" key="1">
    <citation type="submission" date="2020-08" db="EMBL/GenBank/DDBJ databases">
        <title>Sequencing the genomes of 1000 actinobacteria strains.</title>
        <authorList>
            <person name="Klenk H.-P."/>
        </authorList>
    </citation>
    <scope>NUCLEOTIDE SEQUENCE [LARGE SCALE GENOMIC DNA]</scope>
    <source>
        <strain evidence="1 2">DSM 20146</strain>
    </source>
</reference>
<accession>A0A7W4UWG6</accession>
<sequence>MTASWHPVANAHPTEWVLRQGAAGMAYAVVRRFAFGDPGRPEVWFRVVTWAAASAERELIGWCRTLEAAAKVAWDYRCASESWRHHMASRRVDAATMAAQRPRAAELVRFYRAAMRRTEAATAQRAPVNAR</sequence>
<keyword evidence="2" id="KW-1185">Reference proteome</keyword>
<evidence type="ECO:0000313" key="1">
    <source>
        <dbReference type="EMBL" id="MBB2967485.1"/>
    </source>
</evidence>
<organism evidence="1 2">
    <name type="scientific">Leifsonia aquatica</name>
    <name type="common">Corynebacterium aquaticum</name>
    <dbReference type="NCBI Taxonomy" id="144185"/>
    <lineage>
        <taxon>Bacteria</taxon>
        <taxon>Bacillati</taxon>
        <taxon>Actinomycetota</taxon>
        <taxon>Actinomycetes</taxon>
        <taxon>Micrococcales</taxon>
        <taxon>Microbacteriaceae</taxon>
        <taxon>Leifsonia</taxon>
    </lineage>
</organism>
<evidence type="ECO:0000313" key="2">
    <source>
        <dbReference type="Proteomes" id="UP000538196"/>
    </source>
</evidence>
<gene>
    <name evidence="1" type="ORF">FHX33_002248</name>
</gene>